<name>A0A0N1GZ46_9EURO</name>
<feature type="transmembrane region" description="Helical" evidence="6">
    <location>
        <begin position="64"/>
        <end position="84"/>
    </location>
</feature>
<keyword evidence="3 6" id="KW-0812">Transmembrane</keyword>
<dbReference type="Gene3D" id="1.20.1250.20">
    <property type="entry name" value="MFS general substrate transporter like domains"/>
    <property type="match status" value="1"/>
</dbReference>
<comment type="caution">
    <text evidence="7">The sequence shown here is derived from an EMBL/GenBank/DDBJ whole genome shotgun (WGS) entry which is preliminary data.</text>
</comment>
<evidence type="ECO:0000256" key="6">
    <source>
        <dbReference type="SAM" id="Phobius"/>
    </source>
</evidence>
<keyword evidence="2" id="KW-0813">Transport</keyword>
<feature type="transmembrane region" description="Helical" evidence="6">
    <location>
        <begin position="167"/>
        <end position="189"/>
    </location>
</feature>
<evidence type="ECO:0000256" key="1">
    <source>
        <dbReference type="ARBA" id="ARBA00004141"/>
    </source>
</evidence>
<dbReference type="EMBL" id="LFJN01000033">
    <property type="protein sequence ID" value="KPI36184.1"/>
    <property type="molecule type" value="Genomic_DNA"/>
</dbReference>
<dbReference type="AlphaFoldDB" id="A0A0N1GZ46"/>
<sequence length="501" mass="54483">MAPTRPPPPPSWSSIPNKAQLLLIMSVRIADFFQQAALQAYMYYQLKSFDPSAPDSEISFQAGVLLGVFTAAQIFTGIAWGRIADSSTMWCGGRKRVMMLGLLGQGVACCGVAFSRSFRAAVIWRGLGGTWNLANISGPVVGGSLADLGARYPGWFGEVKWMREFPYAVPNLFCALVCWADALFLFLWLRETLAGRKDRSDLGLEIGERISSGMRMVFFTRTGYRQVGQDDMDAELPHSTSGFDDNEESASRSLAALSAKEETDVRDTGLLGQEHEIPPRASFYDTLTRNVFCVLLTIAFLDFQMGGFTSLWTVTLSSSRRTPADDKSISLPFHFAGGLAMSPATIGVAMSSLGFAGILFQLTVYPRAIARFGLVRSLRWALFVYPLAYAIAPYLSLLVNHRILLWLGIVLVASLQVGARTFAAPGVVLLTNNASPSPQVLGTVHGMGAATSSMFRTVGPIVVGHWYSQGLEEGVVGKAWWLLSLVALVGVVPSYWARDGK</sequence>
<feature type="transmembrane region" description="Helical" evidence="6">
    <location>
        <begin position="380"/>
        <end position="397"/>
    </location>
</feature>
<accession>A0A0N1GZ46</accession>
<comment type="subcellular location">
    <subcellularLocation>
        <location evidence="1">Membrane</location>
        <topology evidence="1">Multi-pass membrane protein</topology>
    </subcellularLocation>
</comment>
<feature type="transmembrane region" description="Helical" evidence="6">
    <location>
        <begin position="290"/>
        <end position="313"/>
    </location>
</feature>
<dbReference type="PANTHER" id="PTHR23504:SF16">
    <property type="entry name" value="TRANSPORTER, PUTATIVE (AFU_ORTHOLOGUE AFUA_1G13970)-RELATED"/>
    <property type="match status" value="1"/>
</dbReference>
<reference evidence="7 8" key="1">
    <citation type="submission" date="2015-06" db="EMBL/GenBank/DDBJ databases">
        <title>Draft genome of the ant-associated black yeast Phialophora attae CBS 131958.</title>
        <authorList>
            <person name="Moreno L.F."/>
            <person name="Stielow B.J."/>
            <person name="de Hoog S."/>
            <person name="Vicente V.A."/>
            <person name="Weiss V.A."/>
            <person name="de Vries M."/>
            <person name="Cruz L.M."/>
            <person name="Souza E.M."/>
        </authorList>
    </citation>
    <scope>NUCLEOTIDE SEQUENCE [LARGE SCALE GENOMIC DNA]</scope>
    <source>
        <strain evidence="7 8">CBS 131958</strain>
    </source>
</reference>
<dbReference type="VEuPathDB" id="FungiDB:AB675_8899"/>
<feature type="transmembrane region" description="Helical" evidence="6">
    <location>
        <begin position="479"/>
        <end position="497"/>
    </location>
</feature>
<keyword evidence="4 6" id="KW-1133">Transmembrane helix</keyword>
<protein>
    <submittedName>
        <fullName evidence="7">Putative membrane protein</fullName>
    </submittedName>
</protein>
<keyword evidence="5 6" id="KW-0472">Membrane</keyword>
<evidence type="ECO:0000256" key="5">
    <source>
        <dbReference type="ARBA" id="ARBA00023136"/>
    </source>
</evidence>
<dbReference type="Proteomes" id="UP000038010">
    <property type="component" value="Unassembled WGS sequence"/>
</dbReference>
<dbReference type="SUPFAM" id="SSF103473">
    <property type="entry name" value="MFS general substrate transporter"/>
    <property type="match status" value="1"/>
</dbReference>
<evidence type="ECO:0000256" key="4">
    <source>
        <dbReference type="ARBA" id="ARBA00022989"/>
    </source>
</evidence>
<dbReference type="GeneID" id="28741264"/>
<organism evidence="7 8">
    <name type="scientific">Cyphellophora attinorum</name>
    <dbReference type="NCBI Taxonomy" id="1664694"/>
    <lineage>
        <taxon>Eukaryota</taxon>
        <taxon>Fungi</taxon>
        <taxon>Dikarya</taxon>
        <taxon>Ascomycota</taxon>
        <taxon>Pezizomycotina</taxon>
        <taxon>Eurotiomycetes</taxon>
        <taxon>Chaetothyriomycetidae</taxon>
        <taxon>Chaetothyriales</taxon>
        <taxon>Cyphellophoraceae</taxon>
        <taxon>Cyphellophora</taxon>
    </lineage>
</organism>
<proteinExistence type="predicted"/>
<evidence type="ECO:0000313" key="8">
    <source>
        <dbReference type="Proteomes" id="UP000038010"/>
    </source>
</evidence>
<dbReference type="RefSeq" id="XP_017996147.1">
    <property type="nucleotide sequence ID" value="XM_018149384.1"/>
</dbReference>
<dbReference type="PANTHER" id="PTHR23504">
    <property type="entry name" value="MAJOR FACILITATOR SUPERFAMILY DOMAIN-CONTAINING PROTEIN 10"/>
    <property type="match status" value="1"/>
</dbReference>
<evidence type="ECO:0000313" key="7">
    <source>
        <dbReference type="EMBL" id="KPI36184.1"/>
    </source>
</evidence>
<evidence type="ECO:0000256" key="2">
    <source>
        <dbReference type="ARBA" id="ARBA00022448"/>
    </source>
</evidence>
<feature type="transmembrane region" description="Helical" evidence="6">
    <location>
        <begin position="333"/>
        <end position="360"/>
    </location>
</feature>
<feature type="transmembrane region" description="Helical" evidence="6">
    <location>
        <begin position="96"/>
        <end position="114"/>
    </location>
</feature>
<keyword evidence="8" id="KW-1185">Reference proteome</keyword>
<dbReference type="GO" id="GO:0016020">
    <property type="term" value="C:membrane"/>
    <property type="evidence" value="ECO:0007669"/>
    <property type="project" value="UniProtKB-SubCell"/>
</dbReference>
<gene>
    <name evidence="7" type="ORF">AB675_8899</name>
</gene>
<evidence type="ECO:0000256" key="3">
    <source>
        <dbReference type="ARBA" id="ARBA00022692"/>
    </source>
</evidence>
<dbReference type="OrthoDB" id="10262656at2759"/>
<dbReference type="InterPro" id="IPR036259">
    <property type="entry name" value="MFS_trans_sf"/>
</dbReference>